<dbReference type="PANTHER" id="PTHR46929:SF3">
    <property type="entry name" value="MYB_SANT-LIKE DOMAIN-CONTAINING PROTEIN"/>
    <property type="match status" value="1"/>
</dbReference>
<organism evidence="3 4">
    <name type="scientific">Kingdonia uniflora</name>
    <dbReference type="NCBI Taxonomy" id="39325"/>
    <lineage>
        <taxon>Eukaryota</taxon>
        <taxon>Viridiplantae</taxon>
        <taxon>Streptophyta</taxon>
        <taxon>Embryophyta</taxon>
        <taxon>Tracheophyta</taxon>
        <taxon>Spermatophyta</taxon>
        <taxon>Magnoliopsida</taxon>
        <taxon>Ranunculales</taxon>
        <taxon>Circaeasteraceae</taxon>
        <taxon>Kingdonia</taxon>
    </lineage>
</organism>
<dbReference type="PANTHER" id="PTHR46929">
    <property type="entry name" value="EXPRESSED PROTEIN"/>
    <property type="match status" value="1"/>
</dbReference>
<evidence type="ECO:0000259" key="2">
    <source>
        <dbReference type="Pfam" id="PF12776"/>
    </source>
</evidence>
<proteinExistence type="predicted"/>
<dbReference type="EMBL" id="JACGCM010001530">
    <property type="protein sequence ID" value="KAF6154051.1"/>
    <property type="molecule type" value="Genomic_DNA"/>
</dbReference>
<comment type="caution">
    <text evidence="3">The sequence shown here is derived from an EMBL/GenBank/DDBJ whole genome shotgun (WGS) entry which is preliminary data.</text>
</comment>
<evidence type="ECO:0000256" key="1">
    <source>
        <dbReference type="SAM" id="MobiDB-lite"/>
    </source>
</evidence>
<dbReference type="Proteomes" id="UP000541444">
    <property type="component" value="Unassembled WGS sequence"/>
</dbReference>
<evidence type="ECO:0000313" key="3">
    <source>
        <dbReference type="EMBL" id="KAF6154051.1"/>
    </source>
</evidence>
<accession>A0A7J7MGR5</accession>
<dbReference type="InterPro" id="IPR024752">
    <property type="entry name" value="Myb/SANT-like_dom"/>
</dbReference>
<keyword evidence="4" id="KW-1185">Reference proteome</keyword>
<dbReference type="AlphaFoldDB" id="A0A7J7MGR5"/>
<dbReference type="Pfam" id="PF12776">
    <property type="entry name" value="Myb_DNA-bind_3"/>
    <property type="match status" value="1"/>
</dbReference>
<sequence length="305" mass="34808">MAPTSGRVYLRWDKKMDTIFINTLLEQRQHGQKTASGWSLMAYNKASFNLKREVNLDVTAEQYKTRWKTLKENHLPVKKTVESSGFGWNEEIQLVTAEEMVWKEFIERDPSVKNYRDKTIPYYRDLDILVKKIMRQKYLVHRTTLYKFVISGFEVDNEGVESFYSTIDERTLNRVSSSTTPGASAPSTGVSTPKKNKVRRDSLDIEGAIEKLTFAADKLAGNVGRPDLVVLEKELKEIPTLSKDDLMNCLFYYRGNDGAARVYVQNVCEATFSGPIILPEVVIAHSQTPNCICLDCCDQVSYTFP</sequence>
<reference evidence="3 4" key="1">
    <citation type="journal article" date="2020" name="IScience">
        <title>Genome Sequencing of the Endangered Kingdonia uniflora (Circaeasteraceae, Ranunculales) Reveals Potential Mechanisms of Evolutionary Specialization.</title>
        <authorList>
            <person name="Sun Y."/>
            <person name="Deng T."/>
            <person name="Zhang A."/>
            <person name="Moore M.J."/>
            <person name="Landis J.B."/>
            <person name="Lin N."/>
            <person name="Zhang H."/>
            <person name="Zhang X."/>
            <person name="Huang J."/>
            <person name="Zhang X."/>
            <person name="Sun H."/>
            <person name="Wang H."/>
        </authorList>
    </citation>
    <scope>NUCLEOTIDE SEQUENCE [LARGE SCALE GENOMIC DNA]</scope>
    <source>
        <strain evidence="3">TB1705</strain>
        <tissue evidence="3">Leaf</tissue>
    </source>
</reference>
<dbReference type="OrthoDB" id="1301570at2759"/>
<protein>
    <recommendedName>
        <fullName evidence="2">Myb/SANT-like domain-containing protein</fullName>
    </recommendedName>
</protein>
<feature type="region of interest" description="Disordered" evidence="1">
    <location>
        <begin position="174"/>
        <end position="198"/>
    </location>
</feature>
<feature type="domain" description="Myb/SANT-like" evidence="2">
    <location>
        <begin position="11"/>
        <end position="105"/>
    </location>
</feature>
<evidence type="ECO:0000313" key="4">
    <source>
        <dbReference type="Proteomes" id="UP000541444"/>
    </source>
</evidence>
<name>A0A7J7MGR5_9MAGN</name>
<feature type="compositionally biased region" description="Low complexity" evidence="1">
    <location>
        <begin position="176"/>
        <end position="189"/>
    </location>
</feature>
<gene>
    <name evidence="3" type="ORF">GIB67_018973</name>
</gene>